<dbReference type="InterPro" id="IPR013517">
    <property type="entry name" value="FG-GAP"/>
</dbReference>
<evidence type="ECO:0000256" key="3">
    <source>
        <dbReference type="SAM" id="Phobius"/>
    </source>
</evidence>
<name>A0A0B5EPN9_STRA4</name>
<feature type="region of interest" description="Disordered" evidence="2">
    <location>
        <begin position="282"/>
        <end position="309"/>
    </location>
</feature>
<evidence type="ECO:0000313" key="5">
    <source>
        <dbReference type="Proteomes" id="UP000031523"/>
    </source>
</evidence>
<reference evidence="4 5" key="1">
    <citation type="submission" date="2015-01" db="EMBL/GenBank/DDBJ databases">
        <title>Enhanced salinomycin production by adjusting the supply of polyketide extender units in Streptomyce albus DSM 41398.</title>
        <authorList>
            <person name="Lu C."/>
        </authorList>
    </citation>
    <scope>NUCLEOTIDE SEQUENCE [LARGE SCALE GENOMIC DNA]</scope>
    <source>
        <strain evidence="5">ATCC 21838 / DSM 41398 / FERM P-419 / JCM 4703 / NBRC 107858</strain>
    </source>
</reference>
<feature type="transmembrane region" description="Helical" evidence="3">
    <location>
        <begin position="36"/>
        <end position="57"/>
    </location>
</feature>
<keyword evidence="3" id="KW-0812">Transmembrane</keyword>
<dbReference type="Gene3D" id="2.130.10.130">
    <property type="entry name" value="Integrin alpha, N-terminal"/>
    <property type="match status" value="2"/>
</dbReference>
<proteinExistence type="predicted"/>
<gene>
    <name evidence="4" type="ORF">SLNWT_3183</name>
</gene>
<keyword evidence="3" id="KW-1133">Transmembrane helix</keyword>
<feature type="region of interest" description="Disordered" evidence="2">
    <location>
        <begin position="115"/>
        <end position="162"/>
    </location>
</feature>
<dbReference type="PANTHER" id="PTHR46580">
    <property type="entry name" value="SENSOR KINASE-RELATED"/>
    <property type="match status" value="1"/>
</dbReference>
<sequence length="498" mass="49404">MGGARTGGWARTPGGPEGQGAGAGARAGRRSRSRRLLGLGAVAGCALLLAACGGGGGEDGARGGPAPSARKAPAVRPVPAGKGSKAESDFNGDGARDLVLNDLVKADSHGDDTGIGVVYGSDSPGGSGAGTTDTPADEKAGARAGGDAEARTDGDAGAGGGGLRPAVRQLLTPAAQAARVKGELPATFDAEAVCDLDGDGFSDLVVSTDPPYDGQGRPPVPLQLLFGSPKGLTGKAVVLRIPDRARYGNDWPDQPVCGDFDGDGTADLVVHATGGRLSFLRGPFSRQGAPRTAGKALRSPGSVPTGPAADIDDDGYDDLLVRAGGQNSTSSVVLGSAKGPNTTGVLLPAGTGAVFGDFGRGKGTDAAIGTPTAVALRYGIPGTLRGTLDLPGTDLHAADFDGDGTDDLVTGGKRIRVLPGGPKGLTTTDAVTVRPPSSGETRVLETADFDGDGRADLVLRTVRGGAADTVAVYPGRADGLVAGRPEVTFSTAEFLGME</sequence>
<organism evidence="4 5">
    <name type="scientific">Streptomyces albus (strain ATCC 21838 / DSM 41398 / FERM P-419 / JCM 4703 / NBRC 107858)</name>
    <dbReference type="NCBI Taxonomy" id="1081613"/>
    <lineage>
        <taxon>Bacteria</taxon>
        <taxon>Bacillati</taxon>
        <taxon>Actinomycetota</taxon>
        <taxon>Actinomycetes</taxon>
        <taxon>Kitasatosporales</taxon>
        <taxon>Streptomycetaceae</taxon>
        <taxon>Streptomyces</taxon>
    </lineage>
</organism>
<dbReference type="PANTHER" id="PTHR46580:SF2">
    <property type="entry name" value="MAM DOMAIN-CONTAINING PROTEIN"/>
    <property type="match status" value="1"/>
</dbReference>
<feature type="region of interest" description="Disordered" evidence="2">
    <location>
        <begin position="56"/>
        <end position="93"/>
    </location>
</feature>
<keyword evidence="4" id="KW-0418">Kinase</keyword>
<keyword evidence="4" id="KW-0808">Transferase</keyword>
<dbReference type="Pfam" id="PF13517">
    <property type="entry name" value="FG-GAP_3"/>
    <property type="match status" value="2"/>
</dbReference>
<dbReference type="AlphaFoldDB" id="A0A0B5EPN9"/>
<feature type="compositionally biased region" description="Low complexity" evidence="2">
    <location>
        <begin position="64"/>
        <end position="83"/>
    </location>
</feature>
<keyword evidence="1" id="KW-0732">Signal</keyword>
<feature type="compositionally biased region" description="Gly residues" evidence="2">
    <location>
        <begin position="15"/>
        <end position="25"/>
    </location>
</feature>
<feature type="compositionally biased region" description="Basic and acidic residues" evidence="2">
    <location>
        <begin position="136"/>
        <end position="154"/>
    </location>
</feature>
<evidence type="ECO:0000256" key="2">
    <source>
        <dbReference type="SAM" id="MobiDB-lite"/>
    </source>
</evidence>
<dbReference type="Proteomes" id="UP000031523">
    <property type="component" value="Chromosome"/>
</dbReference>
<feature type="region of interest" description="Disordered" evidence="2">
    <location>
        <begin position="1"/>
        <end position="31"/>
    </location>
</feature>
<dbReference type="EMBL" id="CP010519">
    <property type="protein sequence ID" value="AJE83559.1"/>
    <property type="molecule type" value="Genomic_DNA"/>
</dbReference>
<evidence type="ECO:0000256" key="1">
    <source>
        <dbReference type="ARBA" id="ARBA00022729"/>
    </source>
</evidence>
<dbReference type="GO" id="GO:0016301">
    <property type="term" value="F:kinase activity"/>
    <property type="evidence" value="ECO:0007669"/>
    <property type="project" value="UniProtKB-KW"/>
</dbReference>
<evidence type="ECO:0000313" key="4">
    <source>
        <dbReference type="EMBL" id="AJE83559.1"/>
    </source>
</evidence>
<keyword evidence="3" id="KW-0472">Membrane</keyword>
<dbReference type="KEGG" id="sals:SLNWT_3183"/>
<keyword evidence="5" id="KW-1185">Reference proteome</keyword>
<dbReference type="InterPro" id="IPR028994">
    <property type="entry name" value="Integrin_alpha_N"/>
</dbReference>
<protein>
    <submittedName>
        <fullName evidence="4">Sensor kinase</fullName>
    </submittedName>
</protein>
<dbReference type="SUPFAM" id="SSF69318">
    <property type="entry name" value="Integrin alpha N-terminal domain"/>
    <property type="match status" value="1"/>
</dbReference>
<accession>A0A0B5EPN9</accession>